<dbReference type="Proteomes" id="UP000605361">
    <property type="component" value="Unassembled WGS sequence"/>
</dbReference>
<reference evidence="1" key="1">
    <citation type="submission" date="2020-11" db="EMBL/GenBank/DDBJ databases">
        <title>Whole-genome analyses of Nonomuraea sp. K274.</title>
        <authorList>
            <person name="Veyisoglu A."/>
        </authorList>
    </citation>
    <scope>NUCLEOTIDE SEQUENCE</scope>
    <source>
        <strain evidence="1">K274</strain>
    </source>
</reference>
<name>A0A931F009_9ACTN</name>
<organism evidence="1 2">
    <name type="scientific">Nonomuraea cypriaca</name>
    <dbReference type="NCBI Taxonomy" id="1187855"/>
    <lineage>
        <taxon>Bacteria</taxon>
        <taxon>Bacillati</taxon>
        <taxon>Actinomycetota</taxon>
        <taxon>Actinomycetes</taxon>
        <taxon>Streptosporangiales</taxon>
        <taxon>Streptosporangiaceae</taxon>
        <taxon>Nonomuraea</taxon>
    </lineage>
</organism>
<comment type="caution">
    <text evidence="1">The sequence shown here is derived from an EMBL/GenBank/DDBJ whole genome shotgun (WGS) entry which is preliminary data.</text>
</comment>
<gene>
    <name evidence="1" type="ORF">ITP53_24830</name>
</gene>
<proteinExistence type="predicted"/>
<evidence type="ECO:0000313" key="2">
    <source>
        <dbReference type="Proteomes" id="UP000605361"/>
    </source>
</evidence>
<dbReference type="EMBL" id="JADOGI010000077">
    <property type="protein sequence ID" value="MBF8188900.1"/>
    <property type="molecule type" value="Genomic_DNA"/>
</dbReference>
<accession>A0A931F009</accession>
<protein>
    <submittedName>
        <fullName evidence="1">Uncharacterized protein</fullName>
    </submittedName>
</protein>
<evidence type="ECO:0000313" key="1">
    <source>
        <dbReference type="EMBL" id="MBF8188900.1"/>
    </source>
</evidence>
<dbReference type="AlphaFoldDB" id="A0A931F009"/>
<dbReference type="RefSeq" id="WP_195897844.1">
    <property type="nucleotide sequence ID" value="NZ_JADOGI010000077.1"/>
</dbReference>
<sequence length="61" mass="6470">MRGTAKGLDVHALEHVELPRAAPMPTSMVPSGAELAAGTLAFDFPSLRRWPGKSNAIRTLA</sequence>
<keyword evidence="2" id="KW-1185">Reference proteome</keyword>